<gene>
    <name evidence="1" type="ORF">SAMN04488130_106129</name>
</gene>
<keyword evidence="2" id="KW-1185">Reference proteome</keyword>
<dbReference type="Gene3D" id="3.40.1350.140">
    <property type="entry name" value="MepB-like"/>
    <property type="match status" value="1"/>
</dbReference>
<protein>
    <submittedName>
        <fullName evidence="1">MepB protein</fullName>
    </submittedName>
</protein>
<dbReference type="Pfam" id="PF08877">
    <property type="entry name" value="MepB-like"/>
    <property type="match status" value="1"/>
</dbReference>
<dbReference type="InterPro" id="IPR038231">
    <property type="entry name" value="MepB-like_sf"/>
</dbReference>
<dbReference type="EMBL" id="FNVP01000006">
    <property type="protein sequence ID" value="SEG13355.1"/>
    <property type="molecule type" value="Genomic_DNA"/>
</dbReference>
<sequence>MKRSGKGPIQPFDFTDPIDLVIINTRKDDRLGQFIFPKSVLCEQGIIYTSKIEGKRAIRVYPPRDIATNKQAQKTQKWQLEFFLEIPFDKKIDIERVKLLLL</sequence>
<accession>A0A1H5XPD0</accession>
<evidence type="ECO:0000313" key="2">
    <source>
        <dbReference type="Proteomes" id="UP000236737"/>
    </source>
</evidence>
<reference evidence="2" key="1">
    <citation type="submission" date="2016-10" db="EMBL/GenBank/DDBJ databases">
        <authorList>
            <person name="Varghese N."/>
            <person name="Submissions S."/>
        </authorList>
    </citation>
    <scope>NUCLEOTIDE SEQUENCE [LARGE SCALE GENOMIC DNA]</scope>
    <source>
        <strain evidence="2">CGMCC 1.9230</strain>
    </source>
</reference>
<name>A0A1H5XPD0_9FLAO</name>
<organism evidence="1 2">
    <name type="scientific">Flavobacterium urumqiense</name>
    <dbReference type="NCBI Taxonomy" id="935224"/>
    <lineage>
        <taxon>Bacteria</taxon>
        <taxon>Pseudomonadati</taxon>
        <taxon>Bacteroidota</taxon>
        <taxon>Flavobacteriia</taxon>
        <taxon>Flavobacteriales</taxon>
        <taxon>Flavobacteriaceae</taxon>
        <taxon>Flavobacterium</taxon>
    </lineage>
</organism>
<dbReference type="InterPro" id="IPR011235">
    <property type="entry name" value="MepB-like"/>
</dbReference>
<dbReference type="Proteomes" id="UP000236737">
    <property type="component" value="Unassembled WGS sequence"/>
</dbReference>
<evidence type="ECO:0000313" key="1">
    <source>
        <dbReference type="EMBL" id="SEG13355.1"/>
    </source>
</evidence>
<dbReference type="AlphaFoldDB" id="A0A1H5XPD0"/>
<proteinExistence type="predicted"/>